<sequence length="55" mass="6491">MNITLEAALEMIWEKQNEMMSYEFVQFLFRVNDYTKTRNISGDGKKVINVAIVLF</sequence>
<name>A0A100VQQ2_PAEAM</name>
<accession>A0A100VQQ2</accession>
<protein>
    <submittedName>
        <fullName evidence="1">Uncharacterized protein</fullName>
    </submittedName>
</protein>
<evidence type="ECO:0000313" key="2">
    <source>
        <dbReference type="Proteomes" id="UP000069697"/>
    </source>
</evidence>
<reference evidence="2" key="2">
    <citation type="submission" date="2016-01" db="EMBL/GenBank/DDBJ databases">
        <title>Draft Genome Sequence of Paenibacillus amylolyticus Heshi-A3 that Was Isolated from Fermented Rice Bran with Aging Salted Mackerel, Which Was Named Heshiko as Traditional Fermented Seafood in Japan.</title>
        <authorList>
            <person name="Akuzawa S."/>
            <person name="Nakagawa J."/>
            <person name="Kanekatsu T."/>
            <person name="Kubota E."/>
            <person name="Ohtake R."/>
            <person name="Suzuki T."/>
            <person name="Kanesaki Y."/>
        </authorList>
    </citation>
    <scope>NUCLEOTIDE SEQUENCE [LARGE SCALE GENOMIC DNA]</scope>
    <source>
        <strain evidence="2">Heshi-A3</strain>
    </source>
</reference>
<dbReference type="AlphaFoldDB" id="A0A100VQQ2"/>
<dbReference type="Proteomes" id="UP000069697">
    <property type="component" value="Unassembled WGS sequence"/>
</dbReference>
<comment type="caution">
    <text evidence="1">The sequence shown here is derived from an EMBL/GenBank/DDBJ whole genome shotgun (WGS) entry which is preliminary data.</text>
</comment>
<gene>
    <name evidence="1" type="ORF">PAHA3_4199</name>
</gene>
<evidence type="ECO:0000313" key="1">
    <source>
        <dbReference type="EMBL" id="GAS84096.1"/>
    </source>
</evidence>
<dbReference type="EMBL" id="BCNV01000005">
    <property type="protein sequence ID" value="GAS84096.1"/>
    <property type="molecule type" value="Genomic_DNA"/>
</dbReference>
<proteinExistence type="predicted"/>
<organism evidence="1 2">
    <name type="scientific">Paenibacillus amylolyticus</name>
    <dbReference type="NCBI Taxonomy" id="1451"/>
    <lineage>
        <taxon>Bacteria</taxon>
        <taxon>Bacillati</taxon>
        <taxon>Bacillota</taxon>
        <taxon>Bacilli</taxon>
        <taxon>Bacillales</taxon>
        <taxon>Paenibacillaceae</taxon>
        <taxon>Paenibacillus</taxon>
    </lineage>
</organism>
<reference evidence="1 2" key="1">
    <citation type="journal article" date="2016" name="Genome Announc.">
        <title>Draft Genome Sequence of Paenibacillus amylolyticus Heshi-A3, Isolated from Fermented Rice Bran in a Japanese Fermented Seafood Dish.</title>
        <authorList>
            <person name="Akuzawa S."/>
            <person name="Nagaoka J."/>
            <person name="Kanekatsu M."/>
            <person name="Kubota E."/>
            <person name="Ohtake R."/>
            <person name="Suzuki T."/>
            <person name="Kanesaki Y."/>
        </authorList>
    </citation>
    <scope>NUCLEOTIDE SEQUENCE [LARGE SCALE GENOMIC DNA]</scope>
    <source>
        <strain evidence="1 2">Heshi-A3</strain>
    </source>
</reference>